<proteinExistence type="predicted"/>
<dbReference type="EMBL" id="LZZI01000003">
    <property type="protein sequence ID" value="OOM65843.1"/>
    <property type="molecule type" value="Genomic_DNA"/>
</dbReference>
<reference evidence="1 2" key="1">
    <citation type="submission" date="2016-05" db="EMBL/GenBank/DDBJ databases">
        <title>Microbial solvent formation.</title>
        <authorList>
            <person name="Poehlein A."/>
            <person name="Montoya Solano J.D."/>
            <person name="Flitsch S."/>
            <person name="Krabben P."/>
            <person name="Duerre P."/>
            <person name="Daniel R."/>
        </authorList>
    </citation>
    <scope>NUCLEOTIDE SEQUENCE [LARGE SCALE GENOMIC DNA]</scope>
    <source>
        <strain evidence="1 2">DSM 53</strain>
    </source>
</reference>
<dbReference type="PANTHER" id="PTHR30217">
    <property type="entry name" value="PEPTIDASE U32 FAMILY"/>
    <property type="match status" value="1"/>
</dbReference>
<comment type="caution">
    <text evidence="1">The sequence shown here is derived from an EMBL/GenBank/DDBJ whole genome shotgun (WGS) entry which is preliminary data.</text>
</comment>
<dbReference type="Pfam" id="PF01136">
    <property type="entry name" value="Peptidase_U32"/>
    <property type="match status" value="1"/>
</dbReference>
<dbReference type="PANTHER" id="PTHR30217:SF10">
    <property type="entry name" value="23S RRNA 5-HYDROXYCYTIDINE C2501 SYNTHASE"/>
    <property type="match status" value="1"/>
</dbReference>
<organism evidence="1 2">
    <name type="scientific">Clostridium beijerinckii</name>
    <name type="common">Clostridium MP</name>
    <dbReference type="NCBI Taxonomy" id="1520"/>
    <lineage>
        <taxon>Bacteria</taxon>
        <taxon>Bacillati</taxon>
        <taxon>Bacillota</taxon>
        <taxon>Clostridia</taxon>
        <taxon>Eubacteriales</taxon>
        <taxon>Clostridiaceae</taxon>
        <taxon>Clostridium</taxon>
    </lineage>
</organism>
<sequence length="475" mass="54756">MNLSVGTNFDNNLIEGIKGTAVKSIYGKLPNDSFGGGRPSFCLPNISEGDLKRHINLAHENNIEFNYLLNATCLDNLEYTKSFNKEIFKTIEWLANMGVDTVTVAIPYLIEVIKKIAPNIKVSLSTFSYVDSLQKALEYEKLGVDIITMPEVTNRNFKLLEKITKNISCKIQLIATNPCMVDCPYRMYHYNTQSHGSQNGHVSKGVTFDYCLLKCTRNMLQEPVELIKSRWIRPDDISVYEEIGIHDFKITERMKTTERITSICKAYTAQKYSGDLGRLLSLRVKEDFLKPQKLPSSNDYNMKYIYESRDVLFKGGLKIDNSKLDGFIDFFKKKENDCLNTLCGVECRHCYNYAEKALNYDEEKNKNAVEEISNLLDKVTTGSIFKDESNEENYEWNKEIITKLNDFLEKKPDFIREQAQTLIMKKSEEIAKKDNRNKISISDLLIANYLNTPEQFQYSLRNELEQLGIDVQKLK</sequence>
<gene>
    <name evidence="1" type="ORF">CLBCK_02190</name>
</gene>
<accession>A0A1S8SJW8</accession>
<name>A0A1S8SJW8_CLOBE</name>
<dbReference type="InterPro" id="IPR051454">
    <property type="entry name" value="RNA/ubiquinone_mod_enzymes"/>
</dbReference>
<dbReference type="AlphaFoldDB" id="A0A1S8SJW8"/>
<dbReference type="RefSeq" id="WP_077837137.1">
    <property type="nucleotide sequence ID" value="NZ_JABTAE010000001.1"/>
</dbReference>
<dbReference type="InterPro" id="IPR001539">
    <property type="entry name" value="Peptidase_U32"/>
</dbReference>
<evidence type="ECO:0000313" key="1">
    <source>
        <dbReference type="EMBL" id="OOM65843.1"/>
    </source>
</evidence>
<protein>
    <submittedName>
        <fullName evidence="1">Peptidase family U32</fullName>
    </submittedName>
</protein>
<dbReference type="Proteomes" id="UP000190973">
    <property type="component" value="Unassembled WGS sequence"/>
</dbReference>
<evidence type="ECO:0000313" key="2">
    <source>
        <dbReference type="Proteomes" id="UP000190973"/>
    </source>
</evidence>